<dbReference type="Pfam" id="PF14206">
    <property type="entry name" value="Cys_rich_CPCC"/>
    <property type="match status" value="1"/>
</dbReference>
<accession>A0A6G3ZZV6</accession>
<organism evidence="2">
    <name type="scientific">Paenibacillus sp. SYP-B3998</name>
    <dbReference type="NCBI Taxonomy" id="2678564"/>
    <lineage>
        <taxon>Bacteria</taxon>
        <taxon>Bacillati</taxon>
        <taxon>Bacillota</taxon>
        <taxon>Bacilli</taxon>
        <taxon>Bacillales</taxon>
        <taxon>Paenibacillaceae</taxon>
        <taxon>Paenibacillus</taxon>
    </lineage>
</organism>
<dbReference type="InterPro" id="IPR025983">
    <property type="entry name" value="Cys_rich_CPCC"/>
</dbReference>
<evidence type="ECO:0000259" key="1">
    <source>
        <dbReference type="Pfam" id="PF14206"/>
    </source>
</evidence>
<name>A0A6G3ZZV6_9BACL</name>
<feature type="domain" description="Cysteine-rich CPCC" evidence="1">
    <location>
        <begin position="16"/>
        <end position="71"/>
    </location>
</feature>
<dbReference type="EMBL" id="JAAIKC010000006">
    <property type="protein sequence ID" value="NEW07743.1"/>
    <property type="molecule type" value="Genomic_DNA"/>
</dbReference>
<comment type="caution">
    <text evidence="2">The sequence shown here is derived from an EMBL/GenBank/DDBJ whole genome shotgun (WGS) entry which is preliminary data.</text>
</comment>
<dbReference type="AlphaFoldDB" id="A0A6G3ZZV6"/>
<reference evidence="2" key="1">
    <citation type="submission" date="2020-02" db="EMBL/GenBank/DDBJ databases">
        <authorList>
            <person name="Shen X.-R."/>
            <person name="Zhang Y.-X."/>
        </authorList>
    </citation>
    <scope>NUCLEOTIDE SEQUENCE</scope>
    <source>
        <strain evidence="2">SYP-B3998</strain>
    </source>
</reference>
<gene>
    <name evidence="2" type="ORF">GK047_17215</name>
</gene>
<evidence type="ECO:0000313" key="2">
    <source>
        <dbReference type="EMBL" id="NEW07743.1"/>
    </source>
</evidence>
<dbReference type="RefSeq" id="WP_163949648.1">
    <property type="nucleotide sequence ID" value="NZ_JAAIKC010000006.1"/>
</dbReference>
<protein>
    <recommendedName>
        <fullName evidence="1">Cysteine-rich CPCC domain-containing protein</fullName>
    </recommendedName>
</protein>
<sequence>MEVTLIQVNESLISKYPCPCCGYLTLENIPPGTYEICDICLWEDDAAQFYNPDEEGGVNAASLTEYQRLFVQDENFFRKPNKYDLRDSNWKPKV</sequence>
<proteinExistence type="predicted"/>